<dbReference type="eggNOG" id="ENOG502S1WE">
    <property type="taxonomic scope" value="Eukaryota"/>
</dbReference>
<evidence type="ECO:0000313" key="5">
    <source>
        <dbReference type="EMBL" id="EON62655.1"/>
    </source>
</evidence>
<feature type="region of interest" description="Disordered" evidence="3">
    <location>
        <begin position="379"/>
        <end position="447"/>
    </location>
</feature>
<dbReference type="SUPFAM" id="SSF81383">
    <property type="entry name" value="F-box domain"/>
    <property type="match status" value="1"/>
</dbReference>
<dbReference type="AlphaFoldDB" id="R7YL84"/>
<dbReference type="PANTHER" id="PTHR10706:SF130">
    <property type="entry name" value="F-BOX ONLY PROTEIN 31"/>
    <property type="match status" value="1"/>
</dbReference>
<comment type="pathway">
    <text evidence="1">Protein modification; protein ubiquitination.</text>
</comment>
<dbReference type="CDD" id="cd22117">
    <property type="entry name" value="F-box_FBXL4"/>
    <property type="match status" value="1"/>
</dbReference>
<dbReference type="OrthoDB" id="722566at2759"/>
<dbReference type="GeneID" id="19899190"/>
<evidence type="ECO:0000313" key="6">
    <source>
        <dbReference type="Proteomes" id="UP000016924"/>
    </source>
</evidence>
<organism evidence="5 6">
    <name type="scientific">Coniosporium apollinis (strain CBS 100218)</name>
    <name type="common">Rock-inhabiting black yeast</name>
    <dbReference type="NCBI Taxonomy" id="1168221"/>
    <lineage>
        <taxon>Eukaryota</taxon>
        <taxon>Fungi</taxon>
        <taxon>Dikarya</taxon>
        <taxon>Ascomycota</taxon>
        <taxon>Pezizomycotina</taxon>
        <taxon>Dothideomycetes</taxon>
        <taxon>Dothideomycetes incertae sedis</taxon>
        <taxon>Coniosporium</taxon>
    </lineage>
</organism>
<feature type="compositionally biased region" description="Basic and acidic residues" evidence="3">
    <location>
        <begin position="434"/>
        <end position="447"/>
    </location>
</feature>
<dbReference type="GO" id="GO:0016567">
    <property type="term" value="P:protein ubiquitination"/>
    <property type="evidence" value="ECO:0007669"/>
    <property type="project" value="UniProtKB-UniPathway"/>
</dbReference>
<dbReference type="HOGENOM" id="CLU_020076_1_0_1"/>
<protein>
    <recommendedName>
        <fullName evidence="4">F-box domain-containing protein</fullName>
    </recommendedName>
</protein>
<name>R7YL84_CONA1</name>
<dbReference type="Pfam" id="PF12937">
    <property type="entry name" value="F-box-like"/>
    <property type="match status" value="1"/>
</dbReference>
<keyword evidence="2" id="KW-0833">Ubl conjugation pathway</keyword>
<dbReference type="PANTHER" id="PTHR10706">
    <property type="entry name" value="F-BOX FAMILY PROTEIN"/>
    <property type="match status" value="1"/>
</dbReference>
<reference evidence="6" key="1">
    <citation type="submission" date="2012-06" db="EMBL/GenBank/DDBJ databases">
        <title>The genome sequence of Coniosporium apollinis CBS 100218.</title>
        <authorList>
            <consortium name="The Broad Institute Genome Sequencing Platform"/>
            <person name="Cuomo C."/>
            <person name="Gorbushina A."/>
            <person name="Noack S."/>
            <person name="Walker B."/>
            <person name="Young S.K."/>
            <person name="Zeng Q."/>
            <person name="Gargeya S."/>
            <person name="Fitzgerald M."/>
            <person name="Haas B."/>
            <person name="Abouelleil A."/>
            <person name="Alvarado L."/>
            <person name="Arachchi H.M."/>
            <person name="Berlin A.M."/>
            <person name="Chapman S.B."/>
            <person name="Goldberg J."/>
            <person name="Griggs A."/>
            <person name="Gujja S."/>
            <person name="Hansen M."/>
            <person name="Howarth C."/>
            <person name="Imamovic A."/>
            <person name="Larimer J."/>
            <person name="McCowan C."/>
            <person name="Montmayeur A."/>
            <person name="Murphy C."/>
            <person name="Neiman D."/>
            <person name="Pearson M."/>
            <person name="Priest M."/>
            <person name="Roberts A."/>
            <person name="Saif S."/>
            <person name="Shea T."/>
            <person name="Sisk P."/>
            <person name="Sykes S."/>
            <person name="Wortman J."/>
            <person name="Nusbaum C."/>
            <person name="Birren B."/>
        </authorList>
    </citation>
    <scope>NUCLEOTIDE SEQUENCE [LARGE SCALE GENOMIC DNA]</scope>
    <source>
        <strain evidence="6">CBS 100218</strain>
    </source>
</reference>
<accession>R7YL84</accession>
<evidence type="ECO:0000256" key="2">
    <source>
        <dbReference type="ARBA" id="ARBA00022786"/>
    </source>
</evidence>
<evidence type="ECO:0000259" key="4">
    <source>
        <dbReference type="PROSITE" id="PS50181"/>
    </source>
</evidence>
<dbReference type="PROSITE" id="PS50181">
    <property type="entry name" value="FBOX"/>
    <property type="match status" value="1"/>
</dbReference>
<dbReference type="EMBL" id="JH767559">
    <property type="protein sequence ID" value="EON62655.1"/>
    <property type="molecule type" value="Genomic_DNA"/>
</dbReference>
<dbReference type="SMART" id="SM00256">
    <property type="entry name" value="FBOX"/>
    <property type="match status" value="1"/>
</dbReference>
<dbReference type="InterPro" id="IPR036047">
    <property type="entry name" value="F-box-like_dom_sf"/>
</dbReference>
<dbReference type="RefSeq" id="XP_007777972.1">
    <property type="nucleotide sequence ID" value="XM_007779782.1"/>
</dbReference>
<dbReference type="STRING" id="1168221.R7YL84"/>
<evidence type="ECO:0000256" key="3">
    <source>
        <dbReference type="SAM" id="MobiDB-lite"/>
    </source>
</evidence>
<dbReference type="InterPro" id="IPR001810">
    <property type="entry name" value="F-box_dom"/>
</dbReference>
<dbReference type="OMA" id="HPCWFIP"/>
<feature type="compositionally biased region" description="Acidic residues" evidence="3">
    <location>
        <begin position="404"/>
        <end position="419"/>
    </location>
</feature>
<dbReference type="Proteomes" id="UP000016924">
    <property type="component" value="Unassembled WGS sequence"/>
</dbReference>
<dbReference type="InterPro" id="IPR045048">
    <property type="entry name" value="FBXO31/39"/>
</dbReference>
<gene>
    <name evidence="5" type="ORF">W97_01879</name>
</gene>
<sequence length="547" mass="60716">MDTLRSSHLLVLPAELINHILSFLRPIDLATTSQTCRLLRDHACDDALWHPFVQSSVPGQVLPRPSSSSCPSWSTSPSYRAIYASHHPHWFLPQNKLWFADTAHTGKLLISRYDPRTNTIAAYALVAERGGHEFELWEHNNDVIIHTFAPKVQLDLNQPVLKLSPHAWARADSESWQGKGMRYQREIRMDCHGGSPAHQGIHSTFILARALPADQIRPTTQVWPPPLIPAAERVRNESHDRQYRSTSHRPTSLSEVSTLTFRLRRWMEFSAHANNAALAIPPAHYDAFAAHPGIGAALNGLATLIARHAGGMPLRMGEDVATYATLPPELYTPSKTKPYQGIWVGDYSGHGCEFLLIAQPDRPGPLPYKAETTLRRIRDRGGSMSSQDSWESVGAGSASSSAVAEEEDEGEATSDDEDNGAQGGPVGPGFSAPKAREEKPRKEEECKGRLEAIKLTGDPNIPRGEYTFIVPEIGDAGLLRVAREATFRGARIVRSVGHVADHGFRDDEFIPSQLVLISHDRLAQYWENFGHVSFYERVDIDKFLAVE</sequence>
<feature type="compositionally biased region" description="Low complexity" evidence="3">
    <location>
        <begin position="391"/>
        <end position="403"/>
    </location>
</feature>
<evidence type="ECO:0000256" key="1">
    <source>
        <dbReference type="ARBA" id="ARBA00004906"/>
    </source>
</evidence>
<dbReference type="Gene3D" id="1.20.1280.50">
    <property type="match status" value="1"/>
</dbReference>
<feature type="domain" description="F-box" evidence="4">
    <location>
        <begin position="6"/>
        <end position="52"/>
    </location>
</feature>
<keyword evidence="6" id="KW-1185">Reference proteome</keyword>
<dbReference type="Pfam" id="PF12014">
    <property type="entry name" value="Cyclin_D1_bind"/>
    <property type="match status" value="1"/>
</dbReference>
<proteinExistence type="predicted"/>
<dbReference type="UniPathway" id="UPA00143"/>